<evidence type="ECO:0000259" key="1">
    <source>
        <dbReference type="Pfam" id="PF17921"/>
    </source>
</evidence>
<dbReference type="EMBL" id="AVOT02069823">
    <property type="protein sequence ID" value="MBW0560635.1"/>
    <property type="molecule type" value="Genomic_DNA"/>
</dbReference>
<evidence type="ECO:0000313" key="3">
    <source>
        <dbReference type="Proteomes" id="UP000765509"/>
    </source>
</evidence>
<protein>
    <recommendedName>
        <fullName evidence="1">Integrase zinc-binding domain-containing protein</fullName>
    </recommendedName>
</protein>
<keyword evidence="3" id="KW-1185">Reference proteome</keyword>
<dbReference type="InterPro" id="IPR041588">
    <property type="entry name" value="Integrase_H2C2"/>
</dbReference>
<proteinExistence type="predicted"/>
<accession>A0A9Q3JFG5</accession>
<dbReference type="Proteomes" id="UP000765509">
    <property type="component" value="Unassembled WGS sequence"/>
</dbReference>
<organism evidence="2 3">
    <name type="scientific">Austropuccinia psidii MF-1</name>
    <dbReference type="NCBI Taxonomy" id="1389203"/>
    <lineage>
        <taxon>Eukaryota</taxon>
        <taxon>Fungi</taxon>
        <taxon>Dikarya</taxon>
        <taxon>Basidiomycota</taxon>
        <taxon>Pucciniomycotina</taxon>
        <taxon>Pucciniomycetes</taxon>
        <taxon>Pucciniales</taxon>
        <taxon>Sphaerophragmiaceae</taxon>
        <taxon>Austropuccinia</taxon>
    </lineage>
</organism>
<gene>
    <name evidence="2" type="ORF">O181_100350</name>
</gene>
<evidence type="ECO:0000313" key="2">
    <source>
        <dbReference type="EMBL" id="MBW0560635.1"/>
    </source>
</evidence>
<dbReference type="Pfam" id="PF17921">
    <property type="entry name" value="Integrase_H2C2"/>
    <property type="match status" value="1"/>
</dbReference>
<dbReference type="AlphaFoldDB" id="A0A9Q3JFG5"/>
<sequence>MIPIHFMEIDRRNNFRLSQWAPGSGTPDSGDIDSEETETPIIGISSSELHNVFLSAVLKTYAKHKQCGIVLQLLKQKYRSPELETQLEELWLRHYKDSKFLLINGLFYHRERHTTALIVVDRDHISLILQECHNCPYMGHMSEDRTKERVESTAWCPKWEQELSEYINTCEICQKENRKHGKKYGYFSKNAVEVKLTEEFFRKPPVFPVSLVKAYFQKEEDKFPSRKKNPTPPEIVGVENCPSPLKKIIKARKAGLNGKDQRKYLVRFKHQTADTEKWVAEDAIPDGNLHLGRFRASRSNEQSRQ</sequence>
<dbReference type="OrthoDB" id="2595244at2759"/>
<comment type="caution">
    <text evidence="2">The sequence shown here is derived from an EMBL/GenBank/DDBJ whole genome shotgun (WGS) entry which is preliminary data.</text>
</comment>
<dbReference type="Gene3D" id="1.10.340.70">
    <property type="match status" value="1"/>
</dbReference>
<reference evidence="2" key="1">
    <citation type="submission" date="2021-03" db="EMBL/GenBank/DDBJ databases">
        <title>Draft genome sequence of rust myrtle Austropuccinia psidii MF-1, a brazilian biotype.</title>
        <authorList>
            <person name="Quecine M.C."/>
            <person name="Pachon D.M.R."/>
            <person name="Bonatelli M.L."/>
            <person name="Correr F.H."/>
            <person name="Franceschini L.M."/>
            <person name="Leite T.F."/>
            <person name="Margarido G.R.A."/>
            <person name="Almeida C.A."/>
            <person name="Ferrarezi J.A."/>
            <person name="Labate C.A."/>
        </authorList>
    </citation>
    <scope>NUCLEOTIDE SEQUENCE</scope>
    <source>
        <strain evidence="2">MF-1</strain>
    </source>
</reference>
<feature type="domain" description="Integrase zinc-binding" evidence="1">
    <location>
        <begin position="120"/>
        <end position="178"/>
    </location>
</feature>
<name>A0A9Q3JFG5_9BASI</name>